<dbReference type="KEGG" id="ppr:PBPRB1624"/>
<evidence type="ECO:0000259" key="4">
    <source>
        <dbReference type="Pfam" id="PF22863"/>
    </source>
</evidence>
<dbReference type="EMBL" id="CR378680">
    <property type="protein sequence ID" value="CAG23484.1"/>
    <property type="molecule type" value="Genomic_DNA"/>
</dbReference>
<keyword evidence="6" id="KW-1185">Reference proteome</keyword>
<sequence length="588" mass="67346">MMAKKVLSPKSKRDVRFLVLYAIDVKDNGKKVGDVFINNCYSLEPLLALKEIEIIQDRNMRTKSDKTFHMVVSFPHNEIPTTEQLNDIEQSLCESVGLGHHQRISATHINTDNYHLHVVINKIDPDTYKIVDKYRDAIALMAKCAELEKQHGLKLEHWNENDDQLRHTDNIIDHFSGEQSLLSWCSENIKDELEDTLTKASRWSDVHRVLNQNGLKLERAGSGLVIKTTDDKAAIKASSLSRNLSLKKLESTLGPFSSPSTTKSRQPSRYVNDKNDYLYTAFQKHKQEQAKNRKARLATLKQTAARQRLTLRVEHALAREKLKATALSGYLKRDAYKRLSANHKVAQKIVTTHYANERKKAFEQHPSMTFRDYLQWRALDGHKASLIKLRHKQPNLSTTNGITGEGDKFLSAPSKTVDKHGHVHYQYHGQTVRDDGRQLSVSDDAVSVSVKPLVEMAILKYGRDIIVQGDDAFKRKVEACITDNGLNVRLAGMKSPLEDFIDKRNKDREKITSIPIHKPFTEKQTGTFSFEGYRNVRDESVVLLKQRDTMYVKSFPRSELGYYKSLHKGVSLSLNPQHSHKQDNEWER</sequence>
<gene>
    <name evidence="5" type="ordered locus">PBPRB1624</name>
</gene>
<feature type="region of interest" description="Disordered" evidence="1">
    <location>
        <begin position="251"/>
        <end position="270"/>
    </location>
</feature>
<dbReference type="Pfam" id="PF22863">
    <property type="entry name" value="TraI_middle"/>
    <property type="match status" value="1"/>
</dbReference>
<evidence type="ECO:0000259" key="2">
    <source>
        <dbReference type="Pfam" id="PF03432"/>
    </source>
</evidence>
<dbReference type="Proteomes" id="UP000000593">
    <property type="component" value="Chromosome 2"/>
</dbReference>
<proteinExistence type="predicted"/>
<organism evidence="5 6">
    <name type="scientific">Photobacterium profundum (strain SS9)</name>
    <dbReference type="NCBI Taxonomy" id="298386"/>
    <lineage>
        <taxon>Bacteria</taxon>
        <taxon>Pseudomonadati</taxon>
        <taxon>Pseudomonadota</taxon>
        <taxon>Gammaproteobacteria</taxon>
        <taxon>Vibrionales</taxon>
        <taxon>Vibrionaceae</taxon>
        <taxon>Photobacterium</taxon>
    </lineage>
</organism>
<feature type="domain" description="TraI-like middle" evidence="4">
    <location>
        <begin position="172"/>
        <end position="257"/>
    </location>
</feature>
<evidence type="ECO:0000313" key="5">
    <source>
        <dbReference type="EMBL" id="CAG23484.1"/>
    </source>
</evidence>
<dbReference type="eggNOG" id="COG3843">
    <property type="taxonomic scope" value="Bacteria"/>
</dbReference>
<dbReference type="InterPro" id="IPR040677">
    <property type="entry name" value="LPD7"/>
</dbReference>
<dbReference type="NCBIfam" id="NF041893">
    <property type="entry name" value="TraI_MobP_relax"/>
    <property type="match status" value="1"/>
</dbReference>
<dbReference type="HOGENOM" id="CLU_022651_1_0_6"/>
<dbReference type="RefSeq" id="WP_011221640.1">
    <property type="nucleotide sequence ID" value="NC_006371.1"/>
</dbReference>
<dbReference type="InterPro" id="IPR005094">
    <property type="entry name" value="Endonuclease_MobA/VirD2"/>
</dbReference>
<evidence type="ECO:0000259" key="3">
    <source>
        <dbReference type="Pfam" id="PF18821"/>
    </source>
</evidence>
<dbReference type="InterPro" id="IPR054462">
    <property type="entry name" value="TraI_M"/>
</dbReference>
<accession>Q6LGU6</accession>
<dbReference type="AlphaFoldDB" id="Q6LGU6"/>
<reference evidence="6" key="1">
    <citation type="journal article" date="2005" name="Science">
        <title>Life at depth: Photobacterium profundum genome sequence and expression analysis.</title>
        <authorList>
            <person name="Vezzi A."/>
            <person name="Campanaro S."/>
            <person name="D'Angelo M."/>
            <person name="Simonato F."/>
            <person name="Vitulo N."/>
            <person name="Lauro F.M."/>
            <person name="Cestaro A."/>
            <person name="Malacrida G."/>
            <person name="Simionati B."/>
            <person name="Cannata N."/>
            <person name="Romualdi C."/>
            <person name="Bartlett D.H."/>
            <person name="Valle G."/>
        </authorList>
    </citation>
    <scope>NUCLEOTIDE SEQUENCE [LARGE SCALE GENOMIC DNA]</scope>
    <source>
        <strain evidence="6">ATCC BAA-1253 / SS9</strain>
    </source>
</reference>
<name>Q6LGU6_PHOPR</name>
<dbReference type="Pfam" id="PF03432">
    <property type="entry name" value="Relaxase"/>
    <property type="match status" value="1"/>
</dbReference>
<protein>
    <submittedName>
        <fullName evidence="5">Uncharacterized protein</fullName>
    </submittedName>
</protein>
<evidence type="ECO:0000256" key="1">
    <source>
        <dbReference type="SAM" id="MobiDB-lite"/>
    </source>
</evidence>
<evidence type="ECO:0000313" key="6">
    <source>
        <dbReference type="Proteomes" id="UP000000593"/>
    </source>
</evidence>
<feature type="domain" description="Large polyvalent protein-associated" evidence="3">
    <location>
        <begin position="415"/>
        <end position="501"/>
    </location>
</feature>
<dbReference type="Pfam" id="PF18821">
    <property type="entry name" value="LPD7"/>
    <property type="match status" value="1"/>
</dbReference>
<dbReference type="InterPro" id="IPR049751">
    <property type="entry name" value="TraI/MobA_relaxases"/>
</dbReference>
<feature type="compositionally biased region" description="Polar residues" evidence="1">
    <location>
        <begin position="254"/>
        <end position="269"/>
    </location>
</feature>
<feature type="domain" description="MobA/VirD2-like nuclease" evidence="2">
    <location>
        <begin position="28"/>
        <end position="153"/>
    </location>
</feature>
<dbReference type="STRING" id="298386.PBPRB1624"/>